<dbReference type="SMART" id="SM00485">
    <property type="entry name" value="XPGN"/>
    <property type="match status" value="1"/>
</dbReference>
<evidence type="ECO:0000259" key="4">
    <source>
        <dbReference type="SMART" id="SM00484"/>
    </source>
</evidence>
<dbReference type="InterPro" id="IPR006086">
    <property type="entry name" value="XPG-I_dom"/>
</dbReference>
<sequence>MGVPGLWNLLKPSMSIKSFTSLALPVLSSPSRGFRLGIDVSLWLFHTGYSKGGENPELRLIFFRCCSLLKYPILPIFIFDGPKRPKWKRGKKINRSPVKLITAVKAVVEAFGFEWQTAPGEAEAKLAYLNEAGIIDGILTDDVDTFIFGARTVIRNPSSTHPHDDKFRQHFHVYSEIEQSRADLLLIALCSGGDYYAGLQGCGVKTALALVQCGFADSLYHAATSLPPASLPAFLDQWRDKVISELAGDLHGCIGQKMTSLASTIPQDFPNIHVLSSYIQPITSLSEGRPDFYADLTWTQKEPSIPEIARICEFYFEWGFEAAILEQFHKILWPSITFQVLHRQLLSPEDAFLSRFAGEQSVTEDFCDWMTKIHSTRKHFSTDYTPEYRVEIKPSIFSRIAETGVQGICRQDDIEWEGSSEDSDRQNGDDGMDLQQSSLHVWVPAVLMEQVCPELVEEYEGTERQNDKKRKRRGRFKVGIHL</sequence>
<dbReference type="PRINTS" id="PR00853">
    <property type="entry name" value="XPGRADSUPER"/>
</dbReference>
<dbReference type="Pfam" id="PF00867">
    <property type="entry name" value="XPG_I"/>
    <property type="match status" value="1"/>
</dbReference>
<dbReference type="SUPFAM" id="SSF88723">
    <property type="entry name" value="PIN domain-like"/>
    <property type="match status" value="1"/>
</dbReference>
<organism evidence="6 7">
    <name type="scientific">Armillaria tabescens</name>
    <name type="common">Ringless honey mushroom</name>
    <name type="synonym">Agaricus tabescens</name>
    <dbReference type="NCBI Taxonomy" id="1929756"/>
    <lineage>
        <taxon>Eukaryota</taxon>
        <taxon>Fungi</taxon>
        <taxon>Dikarya</taxon>
        <taxon>Basidiomycota</taxon>
        <taxon>Agaricomycotina</taxon>
        <taxon>Agaricomycetes</taxon>
        <taxon>Agaricomycetidae</taxon>
        <taxon>Agaricales</taxon>
        <taxon>Marasmiineae</taxon>
        <taxon>Physalacriaceae</taxon>
        <taxon>Desarmillaria</taxon>
    </lineage>
</organism>
<dbReference type="CDD" id="cd09870">
    <property type="entry name" value="PIN_YEN1"/>
    <property type="match status" value="1"/>
</dbReference>
<feature type="domain" description="XPG-I" evidence="4">
    <location>
        <begin position="109"/>
        <end position="173"/>
    </location>
</feature>
<dbReference type="Pfam" id="PF00752">
    <property type="entry name" value="XPG_N"/>
    <property type="match status" value="1"/>
</dbReference>
<gene>
    <name evidence="6" type="ORF">EV420DRAFT_1275185</name>
</gene>
<dbReference type="PANTHER" id="PTHR11081">
    <property type="entry name" value="FLAP ENDONUCLEASE FAMILY MEMBER"/>
    <property type="match status" value="1"/>
</dbReference>
<feature type="region of interest" description="Disordered" evidence="3">
    <location>
        <begin position="460"/>
        <end position="482"/>
    </location>
</feature>
<reference evidence="6" key="1">
    <citation type="submission" date="2023-06" db="EMBL/GenBank/DDBJ databases">
        <authorList>
            <consortium name="Lawrence Berkeley National Laboratory"/>
            <person name="Ahrendt S."/>
            <person name="Sahu N."/>
            <person name="Indic B."/>
            <person name="Wong-Bajracharya J."/>
            <person name="Merenyi Z."/>
            <person name="Ke H.-M."/>
            <person name="Monk M."/>
            <person name="Kocsube S."/>
            <person name="Drula E."/>
            <person name="Lipzen A."/>
            <person name="Balint B."/>
            <person name="Henrissat B."/>
            <person name="Andreopoulos B."/>
            <person name="Martin F.M."/>
            <person name="Harder C.B."/>
            <person name="Rigling D."/>
            <person name="Ford K.L."/>
            <person name="Foster G.D."/>
            <person name="Pangilinan J."/>
            <person name="Papanicolaou A."/>
            <person name="Barry K."/>
            <person name="LaButti K."/>
            <person name="Viragh M."/>
            <person name="Koriabine M."/>
            <person name="Yan M."/>
            <person name="Riley R."/>
            <person name="Champramary S."/>
            <person name="Plett K.L."/>
            <person name="Tsai I.J."/>
            <person name="Slot J."/>
            <person name="Sipos G."/>
            <person name="Plett J."/>
            <person name="Nagy L.G."/>
            <person name="Grigoriev I.V."/>
        </authorList>
    </citation>
    <scope>NUCLEOTIDE SEQUENCE</scope>
    <source>
        <strain evidence="6">CCBAS 213</strain>
    </source>
</reference>
<dbReference type="GO" id="GO:0017108">
    <property type="term" value="F:5'-flap endonuclease activity"/>
    <property type="evidence" value="ECO:0007669"/>
    <property type="project" value="TreeGrafter"/>
</dbReference>
<evidence type="ECO:0000313" key="6">
    <source>
        <dbReference type="EMBL" id="KAK0449678.1"/>
    </source>
</evidence>
<dbReference type="Gene3D" id="1.10.150.20">
    <property type="entry name" value="5' to 3' exonuclease, C-terminal subdomain"/>
    <property type="match status" value="1"/>
</dbReference>
<evidence type="ECO:0000256" key="2">
    <source>
        <dbReference type="ARBA" id="ARBA00022801"/>
    </source>
</evidence>
<dbReference type="Gene3D" id="3.40.50.1010">
    <property type="entry name" value="5'-nuclease"/>
    <property type="match status" value="2"/>
</dbReference>
<dbReference type="SUPFAM" id="SSF47807">
    <property type="entry name" value="5' to 3' exonuclease, C-terminal subdomain"/>
    <property type="match status" value="1"/>
</dbReference>
<dbReference type="InterPro" id="IPR029060">
    <property type="entry name" value="PIN-like_dom_sf"/>
</dbReference>
<feature type="domain" description="XPG N-terminal" evidence="5">
    <location>
        <begin position="1"/>
        <end position="102"/>
    </location>
</feature>
<dbReference type="InterPro" id="IPR036279">
    <property type="entry name" value="5-3_exonuclease_C_sf"/>
</dbReference>
<dbReference type="InterPro" id="IPR037316">
    <property type="entry name" value="Yen1_H3TH"/>
</dbReference>
<name>A0AA39JVQ6_ARMTA</name>
<dbReference type="InterPro" id="IPR006084">
    <property type="entry name" value="XPG/Rad2"/>
</dbReference>
<dbReference type="PANTHER" id="PTHR11081:SF75">
    <property type="entry name" value="ENDONUCLEASE, PUTATIVE (AFU_ORTHOLOGUE AFUA_3G13260)-RELATED"/>
    <property type="match status" value="1"/>
</dbReference>
<keyword evidence="2" id="KW-0378">Hydrolase</keyword>
<dbReference type="GO" id="GO:0008821">
    <property type="term" value="F:crossover junction DNA endonuclease activity"/>
    <property type="evidence" value="ECO:0007669"/>
    <property type="project" value="InterPro"/>
</dbReference>
<protein>
    <submittedName>
        <fullName evidence="6">PIN domain-like protein</fullName>
    </submittedName>
</protein>
<evidence type="ECO:0000313" key="7">
    <source>
        <dbReference type="Proteomes" id="UP001175211"/>
    </source>
</evidence>
<dbReference type="CDD" id="cd09906">
    <property type="entry name" value="H3TH_YEN1"/>
    <property type="match status" value="1"/>
</dbReference>
<proteinExistence type="predicted"/>
<dbReference type="GeneID" id="85351434"/>
<dbReference type="GO" id="GO:0006281">
    <property type="term" value="P:DNA repair"/>
    <property type="evidence" value="ECO:0007669"/>
    <property type="project" value="UniProtKB-ARBA"/>
</dbReference>
<keyword evidence="1" id="KW-0540">Nuclease</keyword>
<evidence type="ECO:0000256" key="3">
    <source>
        <dbReference type="SAM" id="MobiDB-lite"/>
    </source>
</evidence>
<dbReference type="Pfam" id="PF18380">
    <property type="entry name" value="GEN1_C"/>
    <property type="match status" value="1"/>
</dbReference>
<evidence type="ECO:0000259" key="5">
    <source>
        <dbReference type="SMART" id="SM00485"/>
    </source>
</evidence>
<dbReference type="AlphaFoldDB" id="A0AA39JVQ6"/>
<accession>A0AA39JVQ6</accession>
<comment type="caution">
    <text evidence="6">The sequence shown here is derived from an EMBL/GenBank/DDBJ whole genome shotgun (WGS) entry which is preliminary data.</text>
</comment>
<feature type="compositionally biased region" description="Basic residues" evidence="3">
    <location>
        <begin position="467"/>
        <end position="482"/>
    </location>
</feature>
<keyword evidence="7" id="KW-1185">Reference proteome</keyword>
<dbReference type="InterPro" id="IPR006085">
    <property type="entry name" value="XPG_DNA_repair_N"/>
</dbReference>
<dbReference type="RefSeq" id="XP_060326970.1">
    <property type="nucleotide sequence ID" value="XM_060467886.1"/>
</dbReference>
<dbReference type="SMART" id="SM00484">
    <property type="entry name" value="XPGI"/>
    <property type="match status" value="1"/>
</dbReference>
<evidence type="ECO:0000256" key="1">
    <source>
        <dbReference type="ARBA" id="ARBA00022722"/>
    </source>
</evidence>
<dbReference type="InterPro" id="IPR041177">
    <property type="entry name" value="GEN1_C"/>
</dbReference>
<dbReference type="EMBL" id="JAUEPS010000038">
    <property type="protein sequence ID" value="KAK0449678.1"/>
    <property type="molecule type" value="Genomic_DNA"/>
</dbReference>
<dbReference type="Proteomes" id="UP001175211">
    <property type="component" value="Unassembled WGS sequence"/>
</dbReference>